<comment type="pathway">
    <text evidence="1">Cofactor biosynthesis; thiamine diphosphate biosynthesis.</text>
</comment>
<name>A0A4Z0MIM3_9BACT</name>
<dbReference type="GO" id="GO:0009228">
    <property type="term" value="P:thiamine biosynthetic process"/>
    <property type="evidence" value="ECO:0007669"/>
    <property type="project" value="UniProtKB-KW"/>
</dbReference>
<dbReference type="InterPro" id="IPR022998">
    <property type="entry name" value="ThiamineP_synth_TenI"/>
</dbReference>
<dbReference type="AlphaFoldDB" id="A0A4Z0MIM3"/>
<evidence type="ECO:0000313" key="5">
    <source>
        <dbReference type="Proteomes" id="UP000298284"/>
    </source>
</evidence>
<dbReference type="PANTHER" id="PTHR20857">
    <property type="entry name" value="THIAMINE-PHOSPHATE PYROPHOSPHORYLASE"/>
    <property type="match status" value="1"/>
</dbReference>
<dbReference type="EMBL" id="SRKZ01000004">
    <property type="protein sequence ID" value="TGD79672.1"/>
    <property type="molecule type" value="Genomic_DNA"/>
</dbReference>
<dbReference type="GO" id="GO:0004789">
    <property type="term" value="F:thiamine-phosphate diphosphorylase activity"/>
    <property type="evidence" value="ECO:0007669"/>
    <property type="project" value="TreeGrafter"/>
</dbReference>
<dbReference type="Proteomes" id="UP000298284">
    <property type="component" value="Unassembled WGS sequence"/>
</dbReference>
<protein>
    <submittedName>
        <fullName evidence="4">Thiamine phosphate synthase</fullName>
    </submittedName>
</protein>
<reference evidence="4 5" key="1">
    <citation type="submission" date="2019-04" db="EMBL/GenBank/DDBJ databases">
        <authorList>
            <person name="Feng G."/>
            <person name="Zhang J."/>
            <person name="Zhu H."/>
        </authorList>
    </citation>
    <scope>NUCLEOTIDE SEQUENCE [LARGE SCALE GENOMIC DNA]</scope>
    <source>
        <strain evidence="4 5">JCM 19491</strain>
    </source>
</reference>
<dbReference type="CDD" id="cd00564">
    <property type="entry name" value="TMP_TenI"/>
    <property type="match status" value="1"/>
</dbReference>
<keyword evidence="5" id="KW-1185">Reference proteome</keyword>
<organism evidence="4 5">
    <name type="scientific">Hymenobacter wooponensis</name>
    <dbReference type="NCBI Taxonomy" id="1525360"/>
    <lineage>
        <taxon>Bacteria</taxon>
        <taxon>Pseudomonadati</taxon>
        <taxon>Bacteroidota</taxon>
        <taxon>Cytophagia</taxon>
        <taxon>Cytophagales</taxon>
        <taxon>Hymenobacteraceae</taxon>
        <taxon>Hymenobacter</taxon>
    </lineage>
</organism>
<dbReference type="InterPro" id="IPR013785">
    <property type="entry name" value="Aldolase_TIM"/>
</dbReference>
<dbReference type="RefSeq" id="WP_135531418.1">
    <property type="nucleotide sequence ID" value="NZ_SRKZ01000004.1"/>
</dbReference>
<evidence type="ECO:0000256" key="1">
    <source>
        <dbReference type="ARBA" id="ARBA00004948"/>
    </source>
</evidence>
<evidence type="ECO:0000313" key="4">
    <source>
        <dbReference type="EMBL" id="TGD79672.1"/>
    </source>
</evidence>
<feature type="domain" description="Thiamine phosphate synthase/TenI" evidence="3">
    <location>
        <begin position="8"/>
        <end position="188"/>
    </location>
</feature>
<keyword evidence="2" id="KW-0784">Thiamine biosynthesis</keyword>
<comment type="caution">
    <text evidence="4">The sequence shown here is derived from an EMBL/GenBank/DDBJ whole genome shotgun (WGS) entry which is preliminary data.</text>
</comment>
<gene>
    <name evidence="4" type="ORF">EU557_15755</name>
</gene>
<accession>A0A4Z0MIM3</accession>
<dbReference type="Pfam" id="PF02581">
    <property type="entry name" value="TMP-TENI"/>
    <property type="match status" value="1"/>
</dbReference>
<dbReference type="PANTHER" id="PTHR20857:SF15">
    <property type="entry name" value="THIAMINE-PHOSPHATE SYNTHASE"/>
    <property type="match status" value="1"/>
</dbReference>
<evidence type="ECO:0000256" key="2">
    <source>
        <dbReference type="ARBA" id="ARBA00022977"/>
    </source>
</evidence>
<dbReference type="GO" id="GO:0005737">
    <property type="term" value="C:cytoplasm"/>
    <property type="evidence" value="ECO:0007669"/>
    <property type="project" value="TreeGrafter"/>
</dbReference>
<sequence>MPFRLLVISPPEPLEAELPFLLQLFEAGLQTYHVRKPGWSEQELAEYVQQIPAIYHNRLVVHAHYTLALRFLLKGIHLTEHSRRAASTTALLRQLPGRSISASLHSLEDLARHRRPYHYVFLSPIFPSTSKPGYQADFKPEALEHTLGHLRMRRGYSPQVVALGGITPATLPWVQQVGFAGAAVLGGIWQQPNPVMAFRELQAAVLHH</sequence>
<dbReference type="SUPFAM" id="SSF51391">
    <property type="entry name" value="Thiamin phosphate synthase"/>
    <property type="match status" value="1"/>
</dbReference>
<dbReference type="Gene3D" id="3.20.20.70">
    <property type="entry name" value="Aldolase class I"/>
    <property type="match status" value="1"/>
</dbReference>
<dbReference type="InterPro" id="IPR036206">
    <property type="entry name" value="ThiamineP_synth_sf"/>
</dbReference>
<dbReference type="OrthoDB" id="194683at2"/>
<proteinExistence type="predicted"/>
<evidence type="ECO:0000259" key="3">
    <source>
        <dbReference type="Pfam" id="PF02581"/>
    </source>
</evidence>